<dbReference type="AlphaFoldDB" id="A0A5C7B0Y6"/>
<dbReference type="Proteomes" id="UP000321935">
    <property type="component" value="Unassembled WGS sequence"/>
</dbReference>
<dbReference type="SUPFAM" id="SSF53335">
    <property type="entry name" value="S-adenosyl-L-methionine-dependent methyltransferases"/>
    <property type="match status" value="1"/>
</dbReference>
<dbReference type="RefSeq" id="WP_146914980.1">
    <property type="nucleotide sequence ID" value="NZ_VORW01000001.1"/>
</dbReference>
<proteinExistence type="predicted"/>
<dbReference type="CDD" id="cd02440">
    <property type="entry name" value="AdoMet_MTases"/>
    <property type="match status" value="1"/>
</dbReference>
<organism evidence="1 2">
    <name type="scientific">Algoriphagus aquimarinus</name>
    <dbReference type="NCBI Taxonomy" id="237018"/>
    <lineage>
        <taxon>Bacteria</taxon>
        <taxon>Pseudomonadati</taxon>
        <taxon>Bacteroidota</taxon>
        <taxon>Cytophagia</taxon>
        <taxon>Cytophagales</taxon>
        <taxon>Cyclobacteriaceae</taxon>
        <taxon>Algoriphagus</taxon>
    </lineage>
</organism>
<dbReference type="EMBL" id="VORW01000001">
    <property type="protein sequence ID" value="TXE14766.1"/>
    <property type="molecule type" value="Genomic_DNA"/>
</dbReference>
<dbReference type="Gene3D" id="3.40.50.150">
    <property type="entry name" value="Vaccinia Virus protein VP39"/>
    <property type="match status" value="1"/>
</dbReference>
<protein>
    <submittedName>
        <fullName evidence="1">Class I SAM-dependent methyltransferase</fullName>
    </submittedName>
</protein>
<dbReference type="InterPro" id="IPR029063">
    <property type="entry name" value="SAM-dependent_MTases_sf"/>
</dbReference>
<dbReference type="GO" id="GO:0008168">
    <property type="term" value="F:methyltransferase activity"/>
    <property type="evidence" value="ECO:0007669"/>
    <property type="project" value="UniProtKB-KW"/>
</dbReference>
<reference evidence="1 2" key="1">
    <citation type="submission" date="2019-08" db="EMBL/GenBank/DDBJ databases">
        <title>Genomes sequence of Algoriphagus aquimarinus ACAM450.</title>
        <authorList>
            <person name="Bowman J.P."/>
        </authorList>
    </citation>
    <scope>NUCLEOTIDE SEQUENCE [LARGE SCALE GENOMIC DNA]</scope>
    <source>
        <strain evidence="1 2">ACAM 450</strain>
    </source>
</reference>
<comment type="caution">
    <text evidence="1">The sequence shown here is derived from an EMBL/GenBank/DDBJ whole genome shotgun (WGS) entry which is preliminary data.</text>
</comment>
<keyword evidence="1" id="KW-0808">Transferase</keyword>
<dbReference type="OrthoDB" id="1523195at2"/>
<dbReference type="GO" id="GO:0032259">
    <property type="term" value="P:methylation"/>
    <property type="evidence" value="ECO:0007669"/>
    <property type="project" value="UniProtKB-KW"/>
</dbReference>
<name>A0A5C7B0Y6_9BACT</name>
<evidence type="ECO:0000313" key="1">
    <source>
        <dbReference type="EMBL" id="TXE14766.1"/>
    </source>
</evidence>
<sequence length="272" mass="32345">MEYFRALENDIYQNSKEGSNDREYFEFHKNRFKRFDQFLDTLDHRISYSSEKIKVLEIGSHYLHTSILLANRSFEVDAMDVEEFWKLEFVKERAEKYALNSIVENDISRLTSFKNIHDKYDLIVFTEILEHITFNPIQFWKLIYQVLKPGGLIYISTPNAFALPSYVRAIKNAFGLKSIGITVDDIFSKVTYGHHWKEYSAKEIIKYFEVLSPDFEVEVNPYNYKSYDLKPPYLMFKLLSKLGNMTNIFADDLEVIIHLKQKNKWGMEEPKY</sequence>
<dbReference type="Pfam" id="PF13489">
    <property type="entry name" value="Methyltransf_23"/>
    <property type="match status" value="1"/>
</dbReference>
<evidence type="ECO:0000313" key="2">
    <source>
        <dbReference type="Proteomes" id="UP000321935"/>
    </source>
</evidence>
<gene>
    <name evidence="1" type="ORF">ESV85_04150</name>
</gene>
<keyword evidence="1" id="KW-0489">Methyltransferase</keyword>
<accession>A0A5C7B0Y6</accession>